<dbReference type="AlphaFoldDB" id="A0A0A8XZ05"/>
<sequence length="25" mass="3008">MLYRLIYLFLTATFISCNVSFCLFQ</sequence>
<reference evidence="2" key="1">
    <citation type="submission" date="2014-09" db="EMBL/GenBank/DDBJ databases">
        <authorList>
            <person name="Magalhaes I.L.F."/>
            <person name="Oliveira U."/>
            <person name="Santos F.R."/>
            <person name="Vidigal T.H.D.A."/>
            <person name="Brescovit A.D."/>
            <person name="Santos A.J."/>
        </authorList>
    </citation>
    <scope>NUCLEOTIDE SEQUENCE</scope>
    <source>
        <tissue evidence="2">Shoot tissue taken approximately 20 cm above the soil surface</tissue>
    </source>
</reference>
<organism evidence="2">
    <name type="scientific">Arundo donax</name>
    <name type="common">Giant reed</name>
    <name type="synonym">Donax arundinaceus</name>
    <dbReference type="NCBI Taxonomy" id="35708"/>
    <lineage>
        <taxon>Eukaryota</taxon>
        <taxon>Viridiplantae</taxon>
        <taxon>Streptophyta</taxon>
        <taxon>Embryophyta</taxon>
        <taxon>Tracheophyta</taxon>
        <taxon>Spermatophyta</taxon>
        <taxon>Magnoliopsida</taxon>
        <taxon>Liliopsida</taxon>
        <taxon>Poales</taxon>
        <taxon>Poaceae</taxon>
        <taxon>PACMAD clade</taxon>
        <taxon>Arundinoideae</taxon>
        <taxon>Arundineae</taxon>
        <taxon>Arundo</taxon>
    </lineage>
</organism>
<protein>
    <submittedName>
        <fullName evidence="2">Uncharacterized protein</fullName>
    </submittedName>
</protein>
<reference evidence="2" key="2">
    <citation type="journal article" date="2015" name="Data Brief">
        <title>Shoot transcriptome of the giant reed, Arundo donax.</title>
        <authorList>
            <person name="Barrero R.A."/>
            <person name="Guerrero F.D."/>
            <person name="Moolhuijzen P."/>
            <person name="Goolsby J.A."/>
            <person name="Tidwell J."/>
            <person name="Bellgard S.E."/>
            <person name="Bellgard M.I."/>
        </authorList>
    </citation>
    <scope>NUCLEOTIDE SEQUENCE</scope>
    <source>
        <tissue evidence="2">Shoot tissue taken approximately 20 cm above the soil surface</tissue>
    </source>
</reference>
<proteinExistence type="predicted"/>
<keyword evidence="1" id="KW-1133">Transmembrane helix</keyword>
<evidence type="ECO:0000313" key="2">
    <source>
        <dbReference type="EMBL" id="JAD19204.1"/>
    </source>
</evidence>
<feature type="transmembrane region" description="Helical" evidence="1">
    <location>
        <begin position="6"/>
        <end position="24"/>
    </location>
</feature>
<keyword evidence="1" id="KW-0472">Membrane</keyword>
<accession>A0A0A8XZ05</accession>
<dbReference type="PROSITE" id="PS51257">
    <property type="entry name" value="PROKAR_LIPOPROTEIN"/>
    <property type="match status" value="1"/>
</dbReference>
<name>A0A0A8XZ05_ARUDO</name>
<dbReference type="EMBL" id="GBRH01278691">
    <property type="protein sequence ID" value="JAD19204.1"/>
    <property type="molecule type" value="Transcribed_RNA"/>
</dbReference>
<evidence type="ECO:0000256" key="1">
    <source>
        <dbReference type="SAM" id="Phobius"/>
    </source>
</evidence>
<keyword evidence="1" id="KW-0812">Transmembrane</keyword>